<feature type="transmembrane region" description="Helical" evidence="1">
    <location>
        <begin position="153"/>
        <end position="175"/>
    </location>
</feature>
<feature type="transmembrane region" description="Helical" evidence="1">
    <location>
        <begin position="302"/>
        <end position="321"/>
    </location>
</feature>
<feature type="transmembrane region" description="Helical" evidence="1">
    <location>
        <begin position="65"/>
        <end position="98"/>
    </location>
</feature>
<accession>A0ABM5Q3T5</accession>
<proteinExistence type="predicted"/>
<protein>
    <recommendedName>
        <fullName evidence="4">Wzy</fullName>
    </recommendedName>
</protein>
<evidence type="ECO:0000313" key="2">
    <source>
        <dbReference type="EMBL" id="AHK21971.1"/>
    </source>
</evidence>
<dbReference type="EMBL" id="CP007230">
    <property type="protein sequence ID" value="AHK21971.1"/>
    <property type="molecule type" value="Genomic_DNA"/>
</dbReference>
<dbReference type="Proteomes" id="UP000019439">
    <property type="component" value="Chromosome"/>
</dbReference>
<evidence type="ECO:0000313" key="3">
    <source>
        <dbReference type="Proteomes" id="UP000019439"/>
    </source>
</evidence>
<feature type="transmembrane region" description="Helical" evidence="1">
    <location>
        <begin position="187"/>
        <end position="205"/>
    </location>
</feature>
<name>A0ABM5Q3T5_9GAMM</name>
<keyword evidence="3" id="KW-1185">Reference proteome</keyword>
<dbReference type="GeneID" id="96664518"/>
<feature type="transmembrane region" description="Helical" evidence="1">
    <location>
        <begin position="231"/>
        <end position="248"/>
    </location>
</feature>
<keyword evidence="1" id="KW-0472">Membrane</keyword>
<keyword evidence="1" id="KW-0812">Transmembrane</keyword>
<keyword evidence="1" id="KW-1133">Transmembrane helix</keyword>
<feature type="transmembrane region" description="Helical" evidence="1">
    <location>
        <begin position="110"/>
        <end position="133"/>
    </location>
</feature>
<sequence>MQNNYRYLFFSFLLALFIATTFSIQGGFQDSLVYYEQFSIIKRNGLYESIDLIADHTGKLEPGMFLVFFIQSFFVDSLSLFLIVNLLIINLLLVGLYFSYNNSMYGTPRFSYLAITILLLSYYTFSNYIYIWRSIYAFYFIGMYCLSINKSRRFVFLVLSCLFHFSSIVYILLFYMIRTISLNKLSVIVLSFLMSIFIVILLVFVPESVTLLTSGNGQGIFTTVDSEVYVIIRRLVISLSLVSILLVYNPPEKFRNLYNLVLTLSIISAVLVFNAQLSWRVLAPAAVLGTVLLVNTSKHKSIIYFLLVLSTIPSLRIIYLLSIGQFHAA</sequence>
<evidence type="ECO:0000256" key="1">
    <source>
        <dbReference type="SAM" id="Phobius"/>
    </source>
</evidence>
<gene>
    <name evidence="2" type="ORF">BF17_13480</name>
</gene>
<feature type="transmembrane region" description="Helical" evidence="1">
    <location>
        <begin position="260"/>
        <end position="282"/>
    </location>
</feature>
<evidence type="ECO:0008006" key="4">
    <source>
        <dbReference type="Google" id="ProtNLM"/>
    </source>
</evidence>
<reference evidence="2 3" key="1">
    <citation type="journal article" date="2014" name="Genome Announc.">
        <title>Genome Sequence of Yersinia similis Y228T, a Member of the Yersinia pseudotuberculosis Complex.</title>
        <authorList>
            <person name="Sprague L.D."/>
            <person name="Neubauer H."/>
        </authorList>
    </citation>
    <scope>NUCLEOTIDE SEQUENCE [LARGE SCALE GENOMIC DNA]</scope>
    <source>
        <strain evidence="2 3">228</strain>
    </source>
</reference>
<dbReference type="RefSeq" id="WP_025382884.1">
    <property type="nucleotide sequence ID" value="NZ_CGBP01000034.1"/>
</dbReference>
<organism evidence="2 3">
    <name type="scientific">Yersinia similis</name>
    <dbReference type="NCBI Taxonomy" id="367190"/>
    <lineage>
        <taxon>Bacteria</taxon>
        <taxon>Pseudomonadati</taxon>
        <taxon>Pseudomonadota</taxon>
        <taxon>Gammaproteobacteria</taxon>
        <taxon>Enterobacterales</taxon>
        <taxon>Yersiniaceae</taxon>
        <taxon>Yersinia</taxon>
    </lineage>
</organism>